<protein>
    <submittedName>
        <fullName evidence="2">Uncharacterized protein</fullName>
    </submittedName>
</protein>
<evidence type="ECO:0000256" key="1">
    <source>
        <dbReference type="SAM" id="MobiDB-lite"/>
    </source>
</evidence>
<dbReference type="Proteomes" id="UP001589887">
    <property type="component" value="Unassembled WGS sequence"/>
</dbReference>
<accession>A0ABV6TCE7</accession>
<evidence type="ECO:0000313" key="2">
    <source>
        <dbReference type="EMBL" id="MFC0842866.1"/>
    </source>
</evidence>
<keyword evidence="3" id="KW-1185">Reference proteome</keyword>
<reference evidence="2 3" key="1">
    <citation type="submission" date="2024-09" db="EMBL/GenBank/DDBJ databases">
        <authorList>
            <person name="Sun Q."/>
            <person name="Mori K."/>
        </authorList>
    </citation>
    <scope>NUCLEOTIDE SEQUENCE [LARGE SCALE GENOMIC DNA]</scope>
    <source>
        <strain evidence="2 3">JCM 4557</strain>
    </source>
</reference>
<feature type="region of interest" description="Disordered" evidence="1">
    <location>
        <begin position="50"/>
        <end position="91"/>
    </location>
</feature>
<sequence length="91" mass="10643">MTHLDLSRLLRPTTARAQLTWRAAGIAALGDTRRLQHLTEDLLLLARLDLDKPGEQHRMDPRPRTLHPSRHRPHPPHRRHRSRPRHFTAAL</sequence>
<comment type="caution">
    <text evidence="2">The sequence shown here is derived from an EMBL/GenBank/DDBJ whole genome shotgun (WGS) entry which is preliminary data.</text>
</comment>
<dbReference type="EMBL" id="JBHMQV010000001">
    <property type="protein sequence ID" value="MFC0842866.1"/>
    <property type="molecule type" value="Genomic_DNA"/>
</dbReference>
<feature type="compositionally biased region" description="Basic residues" evidence="1">
    <location>
        <begin position="64"/>
        <end position="91"/>
    </location>
</feature>
<name>A0ABV6TCE7_9ACTN</name>
<evidence type="ECO:0000313" key="3">
    <source>
        <dbReference type="Proteomes" id="UP001589887"/>
    </source>
</evidence>
<organism evidence="2 3">
    <name type="scientific">Streptomyces noboritoensis</name>
    <dbReference type="NCBI Taxonomy" id="67337"/>
    <lineage>
        <taxon>Bacteria</taxon>
        <taxon>Bacillati</taxon>
        <taxon>Actinomycetota</taxon>
        <taxon>Actinomycetes</taxon>
        <taxon>Kitasatosporales</taxon>
        <taxon>Streptomycetaceae</taxon>
        <taxon>Streptomyces</taxon>
    </lineage>
</organism>
<proteinExistence type="predicted"/>
<feature type="compositionally biased region" description="Basic and acidic residues" evidence="1">
    <location>
        <begin position="50"/>
        <end position="63"/>
    </location>
</feature>
<gene>
    <name evidence="2" type="ORF">ACFH04_03800</name>
</gene>
<dbReference type="RefSeq" id="WP_394316675.1">
    <property type="nucleotide sequence ID" value="NZ_JBHMQV010000001.1"/>
</dbReference>